<accession>I7LFR2</accession>
<protein>
    <submittedName>
        <fullName evidence="1">Uncharacterized protein</fullName>
    </submittedName>
</protein>
<keyword evidence="2" id="KW-1185">Reference proteome</keyword>
<sequence>MKYIYENDSRDVLRSNQRNMPNSCSYCIYKAKPSTSQFSCNICHLKYLPKK</sequence>
<name>I7LFR2_9CLOT</name>
<dbReference type="AlphaFoldDB" id="I7LFR2"/>
<evidence type="ECO:0000313" key="1">
    <source>
        <dbReference type="EMBL" id="CCJ32705.1"/>
    </source>
</evidence>
<evidence type="ECO:0000313" key="2">
    <source>
        <dbReference type="Proteomes" id="UP000007652"/>
    </source>
</evidence>
<proteinExistence type="predicted"/>
<comment type="caution">
    <text evidence="1">The sequence shown here is derived from an EMBL/GenBank/DDBJ whole genome shotgun (WGS) entry which is preliminary data.</text>
</comment>
<gene>
    <name evidence="1" type="ORF">CAAU_0621</name>
</gene>
<reference evidence="1 2" key="1">
    <citation type="journal article" date="2011" name="J. Bacteriol.">
        <title>Draft genome sequence of Caloramator australicus strain RC3T, a thermoanaerobe from the Great Artesian Basin of Australia.</title>
        <authorList>
            <person name="Ogg C.D."/>
            <person name="Patel B.K.C."/>
        </authorList>
    </citation>
    <scope>NUCLEOTIDE SEQUENCE [LARGE SCALE GENOMIC DNA]</scope>
    <source>
        <strain evidence="1 2">RC3</strain>
    </source>
</reference>
<organism evidence="1 2">
    <name type="scientific">Caloramator australicus RC3</name>
    <dbReference type="NCBI Taxonomy" id="857293"/>
    <lineage>
        <taxon>Bacteria</taxon>
        <taxon>Bacillati</taxon>
        <taxon>Bacillota</taxon>
        <taxon>Clostridia</taxon>
        <taxon>Eubacteriales</taxon>
        <taxon>Clostridiaceae</taxon>
        <taxon>Caloramator</taxon>
    </lineage>
</organism>
<dbReference type="STRING" id="857293.CAAU_0621"/>
<dbReference type="Proteomes" id="UP000007652">
    <property type="component" value="Unassembled WGS sequence"/>
</dbReference>
<dbReference type="EMBL" id="CAKP01000027">
    <property type="protein sequence ID" value="CCJ32705.1"/>
    <property type="molecule type" value="Genomic_DNA"/>
</dbReference>